<organism evidence="7 8">
    <name type="scientific">Drechmeria coniospora</name>
    <name type="common">Nematophagous fungus</name>
    <name type="synonym">Meria coniospora</name>
    <dbReference type="NCBI Taxonomy" id="98403"/>
    <lineage>
        <taxon>Eukaryota</taxon>
        <taxon>Fungi</taxon>
        <taxon>Dikarya</taxon>
        <taxon>Ascomycota</taxon>
        <taxon>Pezizomycotina</taxon>
        <taxon>Sordariomycetes</taxon>
        <taxon>Hypocreomycetidae</taxon>
        <taxon>Hypocreales</taxon>
        <taxon>Ophiocordycipitaceae</taxon>
        <taxon>Drechmeria</taxon>
    </lineage>
</organism>
<feature type="transmembrane region" description="Helical" evidence="6">
    <location>
        <begin position="40"/>
        <end position="58"/>
    </location>
</feature>
<keyword evidence="3 6" id="KW-1133">Transmembrane helix</keyword>
<dbReference type="Pfam" id="PF10332">
    <property type="entry name" value="DUF2418"/>
    <property type="match status" value="1"/>
</dbReference>
<evidence type="ECO:0008006" key="9">
    <source>
        <dbReference type="Google" id="ProtNLM"/>
    </source>
</evidence>
<evidence type="ECO:0000256" key="5">
    <source>
        <dbReference type="SAM" id="MobiDB-lite"/>
    </source>
</evidence>
<proteinExistence type="predicted"/>
<dbReference type="PANTHER" id="PTHR28293:SF1">
    <property type="entry name" value="NUCLEAR RIM PROTEIN 1"/>
    <property type="match status" value="1"/>
</dbReference>
<evidence type="ECO:0000313" key="8">
    <source>
        <dbReference type="Proteomes" id="UP000076580"/>
    </source>
</evidence>
<keyword evidence="8" id="KW-1185">Reference proteome</keyword>
<evidence type="ECO:0000256" key="3">
    <source>
        <dbReference type="ARBA" id="ARBA00022989"/>
    </source>
</evidence>
<feature type="transmembrane region" description="Helical" evidence="6">
    <location>
        <begin position="78"/>
        <end position="100"/>
    </location>
</feature>
<dbReference type="GO" id="GO:0007096">
    <property type="term" value="P:regulation of exit from mitosis"/>
    <property type="evidence" value="ECO:0007669"/>
    <property type="project" value="TreeGrafter"/>
</dbReference>
<feature type="transmembrane region" description="Helical" evidence="6">
    <location>
        <begin position="174"/>
        <end position="193"/>
    </location>
</feature>
<keyword evidence="4 6" id="KW-0472">Membrane</keyword>
<comment type="subcellular location">
    <subcellularLocation>
        <location evidence="1">Endomembrane system</location>
        <topology evidence="1">Multi-pass membrane protein</topology>
    </subcellularLocation>
</comment>
<accession>A0A151GR10</accession>
<feature type="region of interest" description="Disordered" evidence="5">
    <location>
        <begin position="406"/>
        <end position="455"/>
    </location>
</feature>
<feature type="transmembrane region" description="Helical" evidence="6">
    <location>
        <begin position="205"/>
        <end position="224"/>
    </location>
</feature>
<protein>
    <recommendedName>
        <fullName evidence="9">Meiotically up-regulated gene 154 protein</fullName>
    </recommendedName>
</protein>
<dbReference type="GeneID" id="63713320"/>
<dbReference type="STRING" id="98403.A0A151GR10"/>
<evidence type="ECO:0000256" key="2">
    <source>
        <dbReference type="ARBA" id="ARBA00022692"/>
    </source>
</evidence>
<dbReference type="GO" id="GO:0043007">
    <property type="term" value="P:maintenance of rDNA"/>
    <property type="evidence" value="ECO:0007669"/>
    <property type="project" value="TreeGrafter"/>
</dbReference>
<feature type="region of interest" description="Disordered" evidence="5">
    <location>
        <begin position="310"/>
        <end position="363"/>
    </location>
</feature>
<reference evidence="7 8" key="1">
    <citation type="journal article" date="2016" name="Sci. Rep.">
        <title>Insights into Adaptations to a Near-Obligate Nematode Endoparasitic Lifestyle from the Finished Genome of Drechmeria coniospora.</title>
        <authorList>
            <person name="Zhang L."/>
            <person name="Zhou Z."/>
            <person name="Guo Q."/>
            <person name="Fokkens L."/>
            <person name="Miskei M."/>
            <person name="Pocsi I."/>
            <person name="Zhang W."/>
            <person name="Chen M."/>
            <person name="Wang L."/>
            <person name="Sun Y."/>
            <person name="Donzelli B.G."/>
            <person name="Gibson D.M."/>
            <person name="Nelson D.R."/>
            <person name="Luo J.G."/>
            <person name="Rep M."/>
            <person name="Liu H."/>
            <person name="Yang S."/>
            <person name="Wang J."/>
            <person name="Krasnoff S.B."/>
            <person name="Xu Y."/>
            <person name="Molnar I."/>
            <person name="Lin M."/>
        </authorList>
    </citation>
    <scope>NUCLEOTIDE SEQUENCE [LARGE SCALE GENOMIC DNA]</scope>
    <source>
        <strain evidence="7 8">ARSEF 6962</strain>
    </source>
</reference>
<keyword evidence="2 6" id="KW-0812">Transmembrane</keyword>
<feature type="compositionally biased region" description="Polar residues" evidence="5">
    <location>
        <begin position="340"/>
        <end position="363"/>
    </location>
</feature>
<dbReference type="InParanoid" id="A0A151GR10"/>
<name>A0A151GR10_DRECN</name>
<evidence type="ECO:0000256" key="6">
    <source>
        <dbReference type="SAM" id="Phobius"/>
    </source>
</evidence>
<dbReference type="AlphaFoldDB" id="A0A151GR10"/>
<dbReference type="InterPro" id="IPR018819">
    <property type="entry name" value="Nur1/Mug154"/>
</dbReference>
<comment type="caution">
    <text evidence="7">The sequence shown here is derived from an EMBL/GenBank/DDBJ whole genome shotgun (WGS) entry which is preliminary data.</text>
</comment>
<dbReference type="EMBL" id="LAYC01000001">
    <property type="protein sequence ID" value="KYK59547.1"/>
    <property type="molecule type" value="Genomic_DNA"/>
</dbReference>
<dbReference type="PANTHER" id="PTHR28293">
    <property type="entry name" value="NUCLEAR RIM PROTEIN 1"/>
    <property type="match status" value="1"/>
</dbReference>
<dbReference type="Proteomes" id="UP000076580">
    <property type="component" value="Chromosome 01"/>
</dbReference>
<feature type="compositionally biased region" description="Basic and acidic residues" evidence="5">
    <location>
        <begin position="446"/>
        <end position="455"/>
    </location>
</feature>
<evidence type="ECO:0000313" key="7">
    <source>
        <dbReference type="EMBL" id="KYK59547.1"/>
    </source>
</evidence>
<evidence type="ECO:0000256" key="4">
    <source>
        <dbReference type="ARBA" id="ARBA00023136"/>
    </source>
</evidence>
<evidence type="ECO:0000256" key="1">
    <source>
        <dbReference type="ARBA" id="ARBA00004127"/>
    </source>
</evidence>
<dbReference type="RefSeq" id="XP_040658899.1">
    <property type="nucleotide sequence ID" value="XM_040798016.1"/>
</dbReference>
<dbReference type="GO" id="GO:0012505">
    <property type="term" value="C:endomembrane system"/>
    <property type="evidence" value="ECO:0007669"/>
    <property type="project" value="UniProtKB-SubCell"/>
</dbReference>
<gene>
    <name evidence="7" type="ORF">DCS_00677</name>
</gene>
<sequence>MPRLVRRKSLWERVSSMLNPMDFLLWLSEEMETRDWDSNLVGTQLGLGLNLIFLLARANSGSKSAEDDVFGDEGSASWLSLLVHPLIWTLVFFSVSNAVYTISRTRKYRMFEASIDRQPSTPSAQRVKVQSSPVSSSPLRYIADILTPESAESRAHPDRNRDVWELSVWDPLPVCIRLFCFFGPGHVLVYLLFLPLAPLDPRPSVAVFNTLVVQVVLSAQMLLLSSRFGQQAKDQAIVQREVMHEYDTKFVHPRLHPVVRDAGTQLSEASGFVQTGTATTLIRRSFMAHHNPHVDPAESSLVANASNALKPPMFTPPTVSRRAESTTTAFSRRSPDGRTSLPTNRTPASVQTTTSVAPLTSSRQGLGGSMGIFTHGKSPLKKAISMGAINGADRSSPRNSREMAAYEQRNWEPPSSPTKLGGFRESMSMNMNSSPHPFANMGKHRPGYERYPKRL</sequence>